<evidence type="ECO:0000256" key="1">
    <source>
        <dbReference type="ARBA" id="ARBA00009764"/>
    </source>
</evidence>
<keyword evidence="6" id="KW-0282">Flagellum</keyword>
<sequence length="475" mass="50962">MAISVSGLVSGLDVDNIIQQLVELERRPIKLLENQEEIYNVKLSAYGTLRAALNTLASEVSSLKNSSSFEAYQASSSDESILTVSTTGTPLPGSHEITVNRLATSQKLQSAAFSSSTATIGTGTLRITVSSGTPVDIEITSTNNSLSGIAQAINEANAGVSAQVVNDGTGNYYLLLSANQTGASNTITIDIDEDGDGVFNEAPDEQDTTGLSALAYNSSVTNMTETQAAQDAELIFDGLTVYRSSNTFSDLIEGVEISLVSADSTKTVTISISRDIASVKAKLATFVEAYNGVVSAFQELQKYDAATGETGALFGDATTTMMRTRLQRVTTTQVTSLPAEVNSLAAIGIAFNEDGKLEVDDTRLTEVLQNYPDQVSTLFTDSTNGLMVKLDSTLDSFLNETDGAITSREDGIQESLDRIAKRKEVLEERISRYEERLRKQFNNLELILGQYQQTSDYLSRQIDLLTAIAKGGQKS</sequence>
<gene>
    <name evidence="6" type="primary">fliD</name>
    <name evidence="6" type="ORF">G4V39_00095</name>
</gene>
<dbReference type="AlphaFoldDB" id="A0A6G7PTK7"/>
<reference evidence="6 7" key="1">
    <citation type="submission" date="2020-02" db="EMBL/GenBank/DDBJ databases">
        <title>Genome analysis of Thermosulfuriphilus ammonigenes ST65T, an anaerobic thermophilic chemolithoautotrophic bacterium isolated from a deep-sea hydrothermal vent.</title>
        <authorList>
            <person name="Slobodkina G."/>
            <person name="Allioux M."/>
            <person name="Merkel A."/>
            <person name="Alain K."/>
            <person name="Jebbar M."/>
            <person name="Slobodkin A."/>
        </authorList>
    </citation>
    <scope>NUCLEOTIDE SEQUENCE [LARGE SCALE GENOMIC DNA]</scope>
    <source>
        <strain evidence="6 7">ST65</strain>
    </source>
</reference>
<protein>
    <recommendedName>
        <fullName evidence="5">Flagellar hook-associated protein 2</fullName>
        <shortName evidence="5">HAP2</shortName>
    </recommendedName>
    <alternativeName>
        <fullName evidence="5">Flagellar cap protein</fullName>
    </alternativeName>
</protein>
<keyword evidence="6" id="KW-0969">Cilium</keyword>
<dbReference type="PANTHER" id="PTHR30288:SF0">
    <property type="entry name" value="FLAGELLAR HOOK-ASSOCIATED PROTEIN 2"/>
    <property type="match status" value="1"/>
</dbReference>
<dbReference type="GO" id="GO:0071973">
    <property type="term" value="P:bacterial-type flagellum-dependent cell motility"/>
    <property type="evidence" value="ECO:0007669"/>
    <property type="project" value="TreeGrafter"/>
</dbReference>
<dbReference type="InterPro" id="IPR010809">
    <property type="entry name" value="FliD_C"/>
</dbReference>
<dbReference type="PANTHER" id="PTHR30288">
    <property type="entry name" value="FLAGELLAR CAP/ASSEMBLY PROTEIN FLID"/>
    <property type="match status" value="1"/>
</dbReference>
<evidence type="ECO:0000256" key="3">
    <source>
        <dbReference type="ARBA" id="ARBA00023054"/>
    </source>
</evidence>
<comment type="subunit">
    <text evidence="2 5">Homopentamer.</text>
</comment>
<dbReference type="RefSeq" id="WP_166030986.1">
    <property type="nucleotide sequence ID" value="NZ_CP048877.1"/>
</dbReference>
<comment type="subcellular location">
    <subcellularLocation>
        <location evidence="5">Secreted</location>
    </subcellularLocation>
    <subcellularLocation>
        <location evidence="5">Bacterial flagellum</location>
    </subcellularLocation>
</comment>
<evidence type="ECO:0000256" key="5">
    <source>
        <dbReference type="RuleBase" id="RU362066"/>
    </source>
</evidence>
<comment type="function">
    <text evidence="5">Required for morphogenesis and for the elongation of the flagellar filament by facilitating polymerization of the flagellin monomers at the tip of growing filament. Forms a capping structure, which prevents flagellin subunits (transported through the central channel of the flagellum) from leaking out without polymerization at the distal end.</text>
</comment>
<accession>A0A6G7PTK7</accession>
<evidence type="ECO:0000313" key="7">
    <source>
        <dbReference type="Proteomes" id="UP000502179"/>
    </source>
</evidence>
<comment type="similarity">
    <text evidence="1 5">Belongs to the FliD family.</text>
</comment>
<dbReference type="Pfam" id="PF07195">
    <property type="entry name" value="FliD_C"/>
    <property type="match status" value="1"/>
</dbReference>
<dbReference type="GO" id="GO:0009424">
    <property type="term" value="C:bacterial-type flagellum hook"/>
    <property type="evidence" value="ECO:0007669"/>
    <property type="project" value="UniProtKB-UniRule"/>
</dbReference>
<dbReference type="InterPro" id="IPR040026">
    <property type="entry name" value="FliD"/>
</dbReference>
<keyword evidence="5" id="KW-0964">Secreted</keyword>
<keyword evidence="7" id="KW-1185">Reference proteome</keyword>
<dbReference type="GO" id="GO:0005576">
    <property type="term" value="C:extracellular region"/>
    <property type="evidence" value="ECO:0007669"/>
    <property type="project" value="UniProtKB-SubCell"/>
</dbReference>
<organism evidence="6 7">
    <name type="scientific">Thermosulfuriphilus ammonigenes</name>
    <dbReference type="NCBI Taxonomy" id="1936021"/>
    <lineage>
        <taxon>Bacteria</taxon>
        <taxon>Pseudomonadati</taxon>
        <taxon>Thermodesulfobacteriota</taxon>
        <taxon>Thermodesulfobacteria</taxon>
        <taxon>Thermodesulfobacteriales</taxon>
        <taxon>Thermodesulfobacteriaceae</taxon>
        <taxon>Thermosulfuriphilus</taxon>
    </lineage>
</organism>
<dbReference type="InterPro" id="IPR003481">
    <property type="entry name" value="FliD_N"/>
</dbReference>
<evidence type="ECO:0000256" key="4">
    <source>
        <dbReference type="ARBA" id="ARBA00023143"/>
    </source>
</evidence>
<keyword evidence="4 5" id="KW-0975">Bacterial flagellum</keyword>
<evidence type="ECO:0000313" key="6">
    <source>
        <dbReference type="EMBL" id="QIJ70763.1"/>
    </source>
</evidence>
<feature type="coiled-coil region" evidence="5">
    <location>
        <begin position="416"/>
        <end position="443"/>
    </location>
</feature>
<dbReference type="Pfam" id="PF02465">
    <property type="entry name" value="FliD_N"/>
    <property type="match status" value="1"/>
</dbReference>
<evidence type="ECO:0000256" key="2">
    <source>
        <dbReference type="ARBA" id="ARBA00011255"/>
    </source>
</evidence>
<dbReference type="Proteomes" id="UP000502179">
    <property type="component" value="Chromosome"/>
</dbReference>
<name>A0A6G7PTK7_9BACT</name>
<dbReference type="EMBL" id="CP048877">
    <property type="protein sequence ID" value="QIJ70763.1"/>
    <property type="molecule type" value="Genomic_DNA"/>
</dbReference>
<keyword evidence="6" id="KW-0966">Cell projection</keyword>
<proteinExistence type="inferred from homology"/>
<dbReference type="KEGG" id="tav:G4V39_00095"/>
<dbReference type="GO" id="GO:0007155">
    <property type="term" value="P:cell adhesion"/>
    <property type="evidence" value="ECO:0007669"/>
    <property type="project" value="InterPro"/>
</dbReference>
<dbReference type="GO" id="GO:0009421">
    <property type="term" value="C:bacterial-type flagellum filament cap"/>
    <property type="evidence" value="ECO:0007669"/>
    <property type="project" value="InterPro"/>
</dbReference>
<keyword evidence="3 5" id="KW-0175">Coiled coil</keyword>